<keyword evidence="5" id="KW-0808">Transferase</keyword>
<feature type="transmembrane region" description="Helical" evidence="5">
    <location>
        <begin position="151"/>
        <end position="170"/>
    </location>
</feature>
<proteinExistence type="inferred from homology"/>
<keyword evidence="2 5" id="KW-0812">Transmembrane</keyword>
<dbReference type="Pfam" id="PF04140">
    <property type="entry name" value="ICMT"/>
    <property type="match status" value="1"/>
</dbReference>
<evidence type="ECO:0000256" key="5">
    <source>
        <dbReference type="RuleBase" id="RU362022"/>
    </source>
</evidence>
<dbReference type="EMBL" id="QEAP01000125">
    <property type="protein sequence ID" value="TPX74453.1"/>
    <property type="molecule type" value="Genomic_DNA"/>
</dbReference>
<keyword evidence="3 5" id="KW-1133">Transmembrane helix</keyword>
<comment type="catalytic activity">
    <reaction evidence="5">
        <text>[protein]-C-terminal S-[(2E,6E)-farnesyl]-L-cysteine + S-adenosyl-L-methionine = [protein]-C-terminal S-[(2E,6E)-farnesyl]-L-cysteine methyl ester + S-adenosyl-L-homocysteine</text>
        <dbReference type="Rhea" id="RHEA:21672"/>
        <dbReference type="Rhea" id="RHEA-COMP:12125"/>
        <dbReference type="Rhea" id="RHEA-COMP:12126"/>
        <dbReference type="ChEBI" id="CHEBI:57856"/>
        <dbReference type="ChEBI" id="CHEBI:59789"/>
        <dbReference type="ChEBI" id="CHEBI:90510"/>
        <dbReference type="ChEBI" id="CHEBI:90511"/>
        <dbReference type="EC" id="2.1.1.100"/>
    </reaction>
</comment>
<dbReference type="Proteomes" id="UP000320333">
    <property type="component" value="Unassembled WGS sequence"/>
</dbReference>
<dbReference type="STRING" id="246404.A0A507FDX7"/>
<dbReference type="OrthoDB" id="422086at2759"/>
<accession>A0A507FDX7</accession>
<evidence type="ECO:0000256" key="1">
    <source>
        <dbReference type="ARBA" id="ARBA00004141"/>
    </source>
</evidence>
<dbReference type="GO" id="GO:0032259">
    <property type="term" value="P:methylation"/>
    <property type="evidence" value="ECO:0007669"/>
    <property type="project" value="UniProtKB-KW"/>
</dbReference>
<keyword evidence="5" id="KW-0949">S-adenosyl-L-methionine</keyword>
<evidence type="ECO:0000313" key="7">
    <source>
        <dbReference type="EMBL" id="TPX74453.1"/>
    </source>
</evidence>
<dbReference type="GO" id="GO:0005789">
    <property type="term" value="C:endoplasmic reticulum membrane"/>
    <property type="evidence" value="ECO:0007669"/>
    <property type="project" value="UniProtKB-SubCell"/>
</dbReference>
<feature type="region of interest" description="Disordered" evidence="6">
    <location>
        <begin position="37"/>
        <end position="86"/>
    </location>
</feature>
<feature type="compositionally biased region" description="Basic residues" evidence="6">
    <location>
        <begin position="62"/>
        <end position="77"/>
    </location>
</feature>
<comment type="subcellular location">
    <subcellularLocation>
        <location evidence="5">Endoplasmic reticulum membrane</location>
        <topology evidence="5">Multi-pass membrane protein</topology>
    </subcellularLocation>
    <subcellularLocation>
        <location evidence="1">Membrane</location>
        <topology evidence="1">Multi-pass membrane protein</topology>
    </subcellularLocation>
</comment>
<comment type="caution">
    <text evidence="7">The sequence shown here is derived from an EMBL/GenBank/DDBJ whole genome shotgun (WGS) entry which is preliminary data.</text>
</comment>
<gene>
    <name evidence="7" type="ORF">CcCBS67573_g04274</name>
</gene>
<keyword evidence="5" id="KW-0256">Endoplasmic reticulum</keyword>
<name>A0A507FDX7_9FUNG</name>
<evidence type="ECO:0000256" key="6">
    <source>
        <dbReference type="SAM" id="MobiDB-lite"/>
    </source>
</evidence>
<reference evidence="7 8" key="1">
    <citation type="journal article" date="2019" name="Sci. Rep.">
        <title>Comparative genomics of chytrid fungi reveal insights into the obligate biotrophic and pathogenic lifestyle of Synchytrium endobioticum.</title>
        <authorList>
            <person name="van de Vossenberg B.T.L.H."/>
            <person name="Warris S."/>
            <person name="Nguyen H.D.T."/>
            <person name="van Gent-Pelzer M.P.E."/>
            <person name="Joly D.L."/>
            <person name="van de Geest H.C."/>
            <person name="Bonants P.J.M."/>
            <person name="Smith D.S."/>
            <person name="Levesque C.A."/>
            <person name="van der Lee T.A.J."/>
        </authorList>
    </citation>
    <scope>NUCLEOTIDE SEQUENCE [LARGE SCALE GENOMIC DNA]</scope>
    <source>
        <strain evidence="7 8">CBS 675.73</strain>
    </source>
</reference>
<sequence length="301" mass="33412">MYWPSPQLLRATYLAVDTALFIASAVDRTKLFPAKTQPINEKEADAAKSTTPNAEGDTNTNTKKRQSKSKSHQKKQTKSQTSAALQVTPKPLEPESILVRIFADNLPVQLSLVAALFVLTIIQIADLVYLRPDTFSDPLSSTQIRGAGLSLCLIGLRLWAMATLGAHFTFTVSKPPALIETGPYEHLVHPSYTGIIGWTVFRFSFLMDKTGPVLMCALRGFNRWRESEWAVTAGLESLQDVEGLMDLMWLVSVVSSGVAMVGVVLGIAVRIRYEEGQLRAMFGDKFDKFRAARWKVIPFIY</sequence>
<feature type="compositionally biased region" description="Polar residues" evidence="6">
    <location>
        <begin position="48"/>
        <end position="61"/>
    </location>
</feature>
<organism evidence="7 8">
    <name type="scientific">Chytriomyces confervae</name>
    <dbReference type="NCBI Taxonomy" id="246404"/>
    <lineage>
        <taxon>Eukaryota</taxon>
        <taxon>Fungi</taxon>
        <taxon>Fungi incertae sedis</taxon>
        <taxon>Chytridiomycota</taxon>
        <taxon>Chytridiomycota incertae sedis</taxon>
        <taxon>Chytridiomycetes</taxon>
        <taxon>Chytridiales</taxon>
        <taxon>Chytriomycetaceae</taxon>
        <taxon>Chytriomyces</taxon>
    </lineage>
</organism>
<feature type="transmembrane region" description="Helical" evidence="5">
    <location>
        <begin position="247"/>
        <end position="269"/>
    </location>
</feature>
<evidence type="ECO:0000256" key="4">
    <source>
        <dbReference type="ARBA" id="ARBA00023136"/>
    </source>
</evidence>
<feature type="transmembrane region" description="Helical" evidence="5">
    <location>
        <begin position="108"/>
        <end position="130"/>
    </location>
</feature>
<keyword evidence="8" id="KW-1185">Reference proteome</keyword>
<dbReference type="PANTHER" id="PTHR12714">
    <property type="entry name" value="PROTEIN-S ISOPRENYLCYSTEINE O-METHYLTRANSFERASE"/>
    <property type="match status" value="1"/>
</dbReference>
<protein>
    <recommendedName>
        <fullName evidence="5">Protein-S-isoprenylcysteine O-methyltransferase</fullName>
        <ecNumber evidence="5">2.1.1.100</ecNumber>
    </recommendedName>
</protein>
<dbReference type="EC" id="2.1.1.100" evidence="5"/>
<evidence type="ECO:0000313" key="8">
    <source>
        <dbReference type="Proteomes" id="UP000320333"/>
    </source>
</evidence>
<keyword evidence="4 5" id="KW-0472">Membrane</keyword>
<dbReference type="Gene3D" id="1.20.120.1630">
    <property type="match status" value="1"/>
</dbReference>
<keyword evidence="5" id="KW-0489">Methyltransferase</keyword>
<evidence type="ECO:0000256" key="3">
    <source>
        <dbReference type="ARBA" id="ARBA00022989"/>
    </source>
</evidence>
<dbReference type="PANTHER" id="PTHR12714:SF9">
    <property type="entry name" value="PROTEIN-S-ISOPRENYLCYSTEINE O-METHYLTRANSFERASE"/>
    <property type="match status" value="1"/>
</dbReference>
<dbReference type="GO" id="GO:0004671">
    <property type="term" value="F:protein C-terminal S-isoprenylcysteine carboxyl O-methyltransferase activity"/>
    <property type="evidence" value="ECO:0007669"/>
    <property type="project" value="UniProtKB-EC"/>
</dbReference>
<comment type="caution">
    <text evidence="5">Lacks conserved residue(s) required for the propagation of feature annotation.</text>
</comment>
<dbReference type="InterPro" id="IPR007269">
    <property type="entry name" value="ICMT_MeTrfase"/>
</dbReference>
<dbReference type="AlphaFoldDB" id="A0A507FDX7"/>
<evidence type="ECO:0000256" key="2">
    <source>
        <dbReference type="ARBA" id="ARBA00022692"/>
    </source>
</evidence>
<comment type="similarity">
    <text evidence="5">Belongs to the class VI-like SAM-binding methyltransferase superfamily. Isoprenylcysteine carboxyl methyltransferase family.</text>
</comment>